<feature type="transmembrane region" description="Helical" evidence="6">
    <location>
        <begin position="7"/>
        <end position="26"/>
    </location>
</feature>
<reference evidence="7" key="1">
    <citation type="journal article" date="2017" name="Appl. Environ. Microbiol.">
        <title>Molecular characterization of an Endozoicomonas-like organism causing infection in king scallop Pecten maximus L.</title>
        <authorList>
            <person name="Cano I."/>
            <person name="van Aerle R."/>
            <person name="Ross S."/>
            <person name="Verner-Jeffreys D.W."/>
            <person name="Paley R.K."/>
            <person name="Rimmer G."/>
            <person name="Ryder D."/>
            <person name="Hooper P."/>
            <person name="Stone D."/>
            <person name="Feist S.W."/>
        </authorList>
    </citation>
    <scope>NUCLEOTIDE SEQUENCE</scope>
</reference>
<evidence type="ECO:0000256" key="1">
    <source>
        <dbReference type="ARBA" id="ARBA00004141"/>
    </source>
</evidence>
<evidence type="ECO:0000256" key="2">
    <source>
        <dbReference type="ARBA" id="ARBA00022448"/>
    </source>
</evidence>
<evidence type="ECO:0000256" key="6">
    <source>
        <dbReference type="SAM" id="Phobius"/>
    </source>
</evidence>
<dbReference type="AlphaFoldDB" id="A0A2H9T7F1"/>
<evidence type="ECO:0000313" key="7">
    <source>
        <dbReference type="EMBL" id="PJE79108.1"/>
    </source>
</evidence>
<evidence type="ECO:0000256" key="5">
    <source>
        <dbReference type="ARBA" id="ARBA00023136"/>
    </source>
</evidence>
<feature type="transmembrane region" description="Helical" evidence="6">
    <location>
        <begin position="283"/>
        <end position="302"/>
    </location>
</feature>
<feature type="transmembrane region" description="Helical" evidence="6">
    <location>
        <begin position="144"/>
        <end position="173"/>
    </location>
</feature>
<keyword evidence="2" id="KW-0813">Transport</keyword>
<dbReference type="EMBL" id="NSIT01000094">
    <property type="protein sequence ID" value="PJE79108.1"/>
    <property type="molecule type" value="Genomic_DNA"/>
</dbReference>
<comment type="subcellular location">
    <subcellularLocation>
        <location evidence="1">Membrane</location>
        <topology evidence="1">Multi-pass membrane protein</topology>
    </subcellularLocation>
</comment>
<comment type="caution">
    <text evidence="7">The sequence shown here is derived from an EMBL/GenBank/DDBJ whole genome shotgun (WGS) entry which is preliminary data.</text>
</comment>
<proteinExistence type="predicted"/>
<feature type="transmembrane region" description="Helical" evidence="6">
    <location>
        <begin position="392"/>
        <end position="418"/>
    </location>
</feature>
<keyword evidence="5 6" id="KW-0472">Membrane</keyword>
<evidence type="ECO:0000256" key="4">
    <source>
        <dbReference type="ARBA" id="ARBA00022989"/>
    </source>
</evidence>
<dbReference type="GO" id="GO:0035435">
    <property type="term" value="P:phosphate ion transmembrane transport"/>
    <property type="evidence" value="ECO:0007669"/>
    <property type="project" value="TreeGrafter"/>
</dbReference>
<feature type="transmembrane region" description="Helical" evidence="6">
    <location>
        <begin position="90"/>
        <end position="114"/>
    </location>
</feature>
<feature type="transmembrane region" description="Helical" evidence="6">
    <location>
        <begin position="185"/>
        <end position="204"/>
    </location>
</feature>
<feature type="transmembrane region" description="Helical" evidence="6">
    <location>
        <begin position="216"/>
        <end position="239"/>
    </location>
</feature>
<name>A0A2H9T7F1_9ZZZZ</name>
<keyword evidence="3 6" id="KW-0812">Transmembrane</keyword>
<dbReference type="GO" id="GO:0016020">
    <property type="term" value="C:membrane"/>
    <property type="evidence" value="ECO:0007669"/>
    <property type="project" value="UniProtKB-SubCell"/>
</dbReference>
<feature type="transmembrane region" description="Helical" evidence="6">
    <location>
        <begin position="259"/>
        <end position="277"/>
    </location>
</feature>
<dbReference type="PANTHER" id="PTHR11101:SF80">
    <property type="entry name" value="PHOSPHATE TRANSPORTER"/>
    <property type="match status" value="1"/>
</dbReference>
<feature type="transmembrane region" description="Helical" evidence="6">
    <location>
        <begin position="46"/>
        <end position="69"/>
    </location>
</feature>
<accession>A0A2H9T7F1</accession>
<gene>
    <name evidence="7" type="primary">pitA</name>
    <name evidence="7" type="ORF">CI610_01916</name>
</gene>
<dbReference type="GO" id="GO:0005315">
    <property type="term" value="F:phosphate transmembrane transporter activity"/>
    <property type="evidence" value="ECO:0007669"/>
    <property type="project" value="InterPro"/>
</dbReference>
<dbReference type="Pfam" id="PF01384">
    <property type="entry name" value="PHO4"/>
    <property type="match status" value="1"/>
</dbReference>
<keyword evidence="4 6" id="KW-1133">Transmembrane helix</keyword>
<feature type="transmembrane region" description="Helical" evidence="6">
    <location>
        <begin position="350"/>
        <end position="380"/>
    </location>
</feature>
<sequence>MNIIAEYGYLLLILSCLFGFFMAWGVGANDVANAMGTSVGSKALTIRQAVCIAILLEFAGAYLAGGSVTETIRKGIINPSLPELVAQPELLVYGMMAALLAAGTWLLVATHYGWPVSTTHSVVGAIIGFAAVGLSPDAVNWGKVYSIVASWVISPVISGVLAFCIFTSVQLLILDTSDPFKKAKLYVPVYMLLVGFMMSMVTLTKGLKHIGLSLTFWQSSFLALLIGLLIMGLGILALIRIQVNPSADKKFHFSSVEKVFGVMMIFTACSMAFAHGSNDVANAVGPLASIAGIIAAGGELTGTASMPSWVLLLGAVGIVVGLSTYGYRVMATIGTHITELTPSRGFAAELAAASTVVLASGTGLPISTTHTLVGAVLGVGMARGIGALNLKVIGAIFMSWLITLPAGALFAMIFFYGIKYVMGVIT</sequence>
<dbReference type="PANTHER" id="PTHR11101">
    <property type="entry name" value="PHOSPHATE TRANSPORTER"/>
    <property type="match status" value="1"/>
</dbReference>
<dbReference type="InterPro" id="IPR001204">
    <property type="entry name" value="Phos_transporter"/>
</dbReference>
<organism evidence="7">
    <name type="scientific">invertebrate metagenome</name>
    <dbReference type="NCBI Taxonomy" id="1711999"/>
    <lineage>
        <taxon>unclassified sequences</taxon>
        <taxon>metagenomes</taxon>
        <taxon>organismal metagenomes</taxon>
    </lineage>
</organism>
<protein>
    <submittedName>
        <fullName evidence="7">Low-affinity inorganic phosphate transporter 1</fullName>
    </submittedName>
</protein>
<evidence type="ECO:0000256" key="3">
    <source>
        <dbReference type="ARBA" id="ARBA00022692"/>
    </source>
</evidence>
<feature type="transmembrane region" description="Helical" evidence="6">
    <location>
        <begin position="309"/>
        <end position="330"/>
    </location>
</feature>